<evidence type="ECO:0000256" key="1">
    <source>
        <dbReference type="PROSITE-ProRule" id="PRU00175"/>
    </source>
</evidence>
<feature type="compositionally biased region" description="Polar residues" evidence="2">
    <location>
        <begin position="115"/>
        <end position="130"/>
    </location>
</feature>
<dbReference type="Pfam" id="PF00397">
    <property type="entry name" value="WW"/>
    <property type="match status" value="1"/>
</dbReference>
<dbReference type="SMART" id="SM00456">
    <property type="entry name" value="WW"/>
    <property type="match status" value="1"/>
</dbReference>
<sequence length="376" mass="42682">MMQIHQVNNVENAWKILQCPTSGEEYYFNSVSGESQWEIPKEVHRNRRASRVAVAKLQQKLQAISERTGNGSVSTASSYTPSLERQKKKLSSNAEQGVKRDSKHQELLDKLGALVSSNDIPSQKQPFSVQNKKRPDKRKIHVENCADATFASIQDNEFDAVPYSLSLPESSVSHLGNEVGKIDEENNHAQQSMQEEHDVIDFSVDKGPGENPLQQPTIGPIYNPLIQPFEQNAPSLTKDYIALAKEYKRLEEYRLPRAKTLCVQCKVNQSNMVFFPCEHGCVCDICCASQVRKRRGLKCPICKDHVKLSLRRRGKGKEKAVYWKWVYEVKPHLDPNFVLYFKKRSAAAIKEKLAKSNEQQAANENQKLCCMQCSIS</sequence>
<organism evidence="5">
    <name type="scientific">Leptocylindrus danicus</name>
    <dbReference type="NCBI Taxonomy" id="163516"/>
    <lineage>
        <taxon>Eukaryota</taxon>
        <taxon>Sar</taxon>
        <taxon>Stramenopiles</taxon>
        <taxon>Ochrophyta</taxon>
        <taxon>Bacillariophyta</taxon>
        <taxon>Coscinodiscophyceae</taxon>
        <taxon>Chaetocerotophycidae</taxon>
        <taxon>Leptocylindrales</taxon>
        <taxon>Leptocylindraceae</taxon>
        <taxon>Leptocylindrus</taxon>
    </lineage>
</organism>
<dbReference type="SUPFAM" id="SSF51045">
    <property type="entry name" value="WW domain"/>
    <property type="match status" value="1"/>
</dbReference>
<dbReference type="PROSITE" id="PS01159">
    <property type="entry name" value="WW_DOMAIN_1"/>
    <property type="match status" value="1"/>
</dbReference>
<feature type="domain" description="RING-type" evidence="4">
    <location>
        <begin position="262"/>
        <end position="303"/>
    </location>
</feature>
<protein>
    <recommendedName>
        <fullName evidence="6">WW domain-containing protein</fullName>
    </recommendedName>
</protein>
<evidence type="ECO:0000313" key="5">
    <source>
        <dbReference type="EMBL" id="CAD9580740.1"/>
    </source>
</evidence>
<feature type="region of interest" description="Disordered" evidence="2">
    <location>
        <begin position="65"/>
        <end position="136"/>
    </location>
</feature>
<evidence type="ECO:0008006" key="6">
    <source>
        <dbReference type="Google" id="ProtNLM"/>
    </source>
</evidence>
<feature type="domain" description="WW" evidence="3">
    <location>
        <begin position="8"/>
        <end position="42"/>
    </location>
</feature>
<dbReference type="PROSITE" id="PS50020">
    <property type="entry name" value="WW_DOMAIN_2"/>
    <property type="match status" value="1"/>
</dbReference>
<dbReference type="GO" id="GO:0008270">
    <property type="term" value="F:zinc ion binding"/>
    <property type="evidence" value="ECO:0007669"/>
    <property type="project" value="UniProtKB-KW"/>
</dbReference>
<feature type="compositionally biased region" description="Basic and acidic residues" evidence="2">
    <location>
        <begin position="97"/>
        <end position="109"/>
    </location>
</feature>
<dbReference type="Gene3D" id="3.30.40.10">
    <property type="entry name" value="Zinc/RING finger domain, C3HC4 (zinc finger)"/>
    <property type="match status" value="1"/>
</dbReference>
<evidence type="ECO:0000259" key="3">
    <source>
        <dbReference type="PROSITE" id="PS50020"/>
    </source>
</evidence>
<keyword evidence="1" id="KW-0479">Metal-binding</keyword>
<dbReference type="CDD" id="cd00201">
    <property type="entry name" value="WW"/>
    <property type="match status" value="1"/>
</dbReference>
<evidence type="ECO:0000259" key="4">
    <source>
        <dbReference type="PROSITE" id="PS50089"/>
    </source>
</evidence>
<gene>
    <name evidence="5" type="ORF">LDAN0321_LOCUS10201</name>
</gene>
<dbReference type="InterPro" id="IPR036020">
    <property type="entry name" value="WW_dom_sf"/>
</dbReference>
<feature type="compositionally biased region" description="Polar residues" evidence="2">
    <location>
        <begin position="65"/>
        <end position="83"/>
    </location>
</feature>
<dbReference type="AlphaFoldDB" id="A0A7S2P7L7"/>
<dbReference type="InterPro" id="IPR001202">
    <property type="entry name" value="WW_dom"/>
</dbReference>
<dbReference type="EMBL" id="HBGY01015727">
    <property type="protein sequence ID" value="CAD9580740.1"/>
    <property type="molecule type" value="Transcribed_RNA"/>
</dbReference>
<dbReference type="Gene3D" id="2.20.70.10">
    <property type="match status" value="1"/>
</dbReference>
<reference evidence="5" key="1">
    <citation type="submission" date="2021-01" db="EMBL/GenBank/DDBJ databases">
        <authorList>
            <person name="Corre E."/>
            <person name="Pelletier E."/>
            <person name="Niang G."/>
            <person name="Scheremetjew M."/>
            <person name="Finn R."/>
            <person name="Kale V."/>
            <person name="Holt S."/>
            <person name="Cochrane G."/>
            <person name="Meng A."/>
            <person name="Brown T."/>
            <person name="Cohen L."/>
        </authorList>
    </citation>
    <scope>NUCLEOTIDE SEQUENCE</scope>
    <source>
        <strain evidence="5">B650</strain>
    </source>
</reference>
<dbReference type="InterPro" id="IPR013083">
    <property type="entry name" value="Znf_RING/FYVE/PHD"/>
</dbReference>
<dbReference type="PROSITE" id="PS50089">
    <property type="entry name" value="ZF_RING_2"/>
    <property type="match status" value="1"/>
</dbReference>
<accession>A0A7S2P7L7</accession>
<dbReference type="InterPro" id="IPR001841">
    <property type="entry name" value="Znf_RING"/>
</dbReference>
<proteinExistence type="predicted"/>
<evidence type="ECO:0000256" key="2">
    <source>
        <dbReference type="SAM" id="MobiDB-lite"/>
    </source>
</evidence>
<dbReference type="Pfam" id="PF13920">
    <property type="entry name" value="zf-C3HC4_3"/>
    <property type="match status" value="1"/>
</dbReference>
<keyword evidence="1" id="KW-0863">Zinc-finger</keyword>
<keyword evidence="1" id="KW-0862">Zinc</keyword>
<name>A0A7S2P7L7_9STRA</name>